<dbReference type="GO" id="GO:0006014">
    <property type="term" value="P:D-ribose metabolic process"/>
    <property type="evidence" value="ECO:0007669"/>
    <property type="project" value="TreeGrafter"/>
</dbReference>
<dbReference type="InterPro" id="IPR037171">
    <property type="entry name" value="NagB/RpiA_transferase-like"/>
</dbReference>
<protein>
    <recommendedName>
        <fullName evidence="2">Ribose 5-phosphate isomerase A</fullName>
        <ecNumber evidence="2">5.3.1.6</ecNumber>
    </recommendedName>
</protein>
<dbReference type="InterPro" id="IPR004788">
    <property type="entry name" value="Ribose5P_isomerase_type_A"/>
</dbReference>
<dbReference type="GO" id="GO:0004751">
    <property type="term" value="F:ribose-5-phosphate isomerase activity"/>
    <property type="evidence" value="ECO:0007669"/>
    <property type="project" value="UniProtKB-UniRule"/>
</dbReference>
<dbReference type="RefSeq" id="WP_188931883.1">
    <property type="nucleotide sequence ID" value="NZ_BMJC01000002.1"/>
</dbReference>
<evidence type="ECO:0000256" key="2">
    <source>
        <dbReference type="NCBIfam" id="TIGR00021"/>
    </source>
</evidence>
<comment type="caution">
    <text evidence="3">The sequence shown here is derived from an EMBL/GenBank/DDBJ whole genome shotgun (WGS) entry which is preliminary data.</text>
</comment>
<dbReference type="CDD" id="cd01398">
    <property type="entry name" value="RPI_A"/>
    <property type="match status" value="1"/>
</dbReference>
<dbReference type="AlphaFoldDB" id="A0A8J2UD13"/>
<keyword evidence="4" id="KW-1185">Reference proteome</keyword>
<dbReference type="GO" id="GO:0005829">
    <property type="term" value="C:cytosol"/>
    <property type="evidence" value="ECO:0007669"/>
    <property type="project" value="TreeGrafter"/>
</dbReference>
<dbReference type="PANTHER" id="PTHR11934:SF0">
    <property type="entry name" value="RIBOSE-5-PHOSPHATE ISOMERASE"/>
    <property type="match status" value="1"/>
</dbReference>
<reference evidence="3" key="2">
    <citation type="submission" date="2020-09" db="EMBL/GenBank/DDBJ databases">
        <authorList>
            <person name="Sun Q."/>
            <person name="Zhou Y."/>
        </authorList>
    </citation>
    <scope>NUCLEOTIDE SEQUENCE</scope>
    <source>
        <strain evidence="3">CGMCC 1.15448</strain>
    </source>
</reference>
<evidence type="ECO:0000313" key="4">
    <source>
        <dbReference type="Proteomes" id="UP000607559"/>
    </source>
</evidence>
<dbReference type="Pfam" id="PF06026">
    <property type="entry name" value="Rib_5-P_isom_A"/>
    <property type="match status" value="1"/>
</dbReference>
<dbReference type="Proteomes" id="UP000607559">
    <property type="component" value="Unassembled WGS sequence"/>
</dbReference>
<dbReference type="EC" id="5.3.1.6" evidence="2"/>
<dbReference type="NCBIfam" id="TIGR00021">
    <property type="entry name" value="rpiA"/>
    <property type="match status" value="1"/>
</dbReference>
<dbReference type="EMBL" id="BMJC01000002">
    <property type="protein sequence ID" value="GGB00233.1"/>
    <property type="molecule type" value="Genomic_DNA"/>
</dbReference>
<dbReference type="Gene3D" id="3.40.50.1360">
    <property type="match status" value="1"/>
</dbReference>
<sequence>MTDFKQQAAQEAAKLIQPGDTIGLGAGSTMIHLITAIKATPGLAETLTVASSSFSTRLRLMAEGFTVKESGWLSRLDWYFDGCDQFDHWLNALKSGGGVHTAEKILAAMADNFVLVGDSSKQSVRFDSTYPLVVEVIPEALSYVADRLKRSFHPTRSELRLSVRKDGAVITERGNFLIDSWFSPFPEPVDLNDQVGAIPGILEHSLFFNLAHKAITAGPDGIMEWSRPWPSRTES</sequence>
<evidence type="ECO:0000256" key="1">
    <source>
        <dbReference type="ARBA" id="ARBA00023235"/>
    </source>
</evidence>
<dbReference type="SUPFAM" id="SSF100950">
    <property type="entry name" value="NagB/RpiA/CoA transferase-like"/>
    <property type="match status" value="1"/>
</dbReference>
<keyword evidence="1 3" id="KW-0413">Isomerase</keyword>
<dbReference type="PANTHER" id="PTHR11934">
    <property type="entry name" value="RIBOSE-5-PHOSPHATE ISOMERASE"/>
    <property type="match status" value="1"/>
</dbReference>
<proteinExistence type="predicted"/>
<accession>A0A8J2UD13</accession>
<dbReference type="GO" id="GO:0009052">
    <property type="term" value="P:pentose-phosphate shunt, non-oxidative branch"/>
    <property type="evidence" value="ECO:0007669"/>
    <property type="project" value="InterPro"/>
</dbReference>
<organism evidence="3 4">
    <name type="scientific">Puia dinghuensis</name>
    <dbReference type="NCBI Taxonomy" id="1792502"/>
    <lineage>
        <taxon>Bacteria</taxon>
        <taxon>Pseudomonadati</taxon>
        <taxon>Bacteroidota</taxon>
        <taxon>Chitinophagia</taxon>
        <taxon>Chitinophagales</taxon>
        <taxon>Chitinophagaceae</taxon>
        <taxon>Puia</taxon>
    </lineage>
</organism>
<reference evidence="3" key="1">
    <citation type="journal article" date="2014" name="Int. J. Syst. Evol. Microbiol.">
        <title>Complete genome sequence of Corynebacterium casei LMG S-19264T (=DSM 44701T), isolated from a smear-ripened cheese.</title>
        <authorList>
            <consortium name="US DOE Joint Genome Institute (JGI-PGF)"/>
            <person name="Walter F."/>
            <person name="Albersmeier A."/>
            <person name="Kalinowski J."/>
            <person name="Ruckert C."/>
        </authorList>
    </citation>
    <scope>NUCLEOTIDE SEQUENCE</scope>
    <source>
        <strain evidence="3">CGMCC 1.15448</strain>
    </source>
</reference>
<evidence type="ECO:0000313" key="3">
    <source>
        <dbReference type="EMBL" id="GGB00233.1"/>
    </source>
</evidence>
<dbReference type="Gene3D" id="3.30.70.260">
    <property type="match status" value="1"/>
</dbReference>
<name>A0A8J2UD13_9BACT</name>
<gene>
    <name evidence="3" type="primary">rpiA</name>
    <name evidence="3" type="ORF">GCM10011511_24430</name>
</gene>
<dbReference type="SUPFAM" id="SSF75445">
    <property type="entry name" value="D-ribose-5-phosphate isomerase (RpiA), lid domain"/>
    <property type="match status" value="1"/>
</dbReference>